<evidence type="ECO:0000256" key="2">
    <source>
        <dbReference type="SAM" id="Phobius"/>
    </source>
</evidence>
<dbReference type="PANTHER" id="PTHR34385">
    <property type="entry name" value="D-ALANYL-D-ALANINE CARBOXYPEPTIDASE"/>
    <property type="match status" value="1"/>
</dbReference>
<feature type="region of interest" description="Disordered" evidence="1">
    <location>
        <begin position="61"/>
        <end position="91"/>
    </location>
</feature>
<dbReference type="PhylomeDB" id="Q55957"/>
<dbReference type="SUPFAM" id="SSF55166">
    <property type="entry name" value="Hedgehog/DD-peptidase"/>
    <property type="match status" value="1"/>
</dbReference>
<reference evidence="4 5" key="2">
    <citation type="journal article" date="1996" name="DNA Res.">
        <title>Sequence analysis of the genome of the unicellular cyanobacterium Synechocystis sp. strain PCC6803. II. Sequence determination of the entire genome and assignment of potential protein-coding regions.</title>
        <authorList>
            <person name="Kaneko T."/>
            <person name="Sato S."/>
            <person name="Kotani H."/>
            <person name="Tanaka A."/>
            <person name="Asamizu E."/>
            <person name="Nakamura Y."/>
            <person name="Miyajima N."/>
            <person name="Hirosawa M."/>
            <person name="Sugiura M."/>
            <person name="Sasamoto S."/>
            <person name="Kimura T."/>
            <person name="Hosouchi T."/>
            <person name="Matsuno A."/>
            <person name="Muraki A."/>
            <person name="Nakazaki N."/>
            <person name="Naruo K."/>
            <person name="Okumura S."/>
            <person name="Shimpo S."/>
            <person name="Takeuchi C."/>
            <person name="Wada T."/>
            <person name="Watanabe A."/>
            <person name="Yamada M."/>
            <person name="Yasuda M."/>
            <person name="Tabata S."/>
        </authorList>
    </citation>
    <scope>NUCLEOTIDE SEQUENCE [LARGE SCALE GENOMIC DNA]</scope>
    <source>
        <strain evidence="5">ATCC 27184 / PCC 6803 / Kazusa</strain>
    </source>
</reference>
<keyword evidence="2" id="KW-0812">Transmembrane</keyword>
<dbReference type="InParanoid" id="Q55957"/>
<organism evidence="4 5">
    <name type="scientific">Synechocystis sp. (strain ATCC 27184 / PCC 6803 / Kazusa)</name>
    <dbReference type="NCBI Taxonomy" id="1111708"/>
    <lineage>
        <taxon>Bacteria</taxon>
        <taxon>Bacillati</taxon>
        <taxon>Cyanobacteriota</taxon>
        <taxon>Cyanophyceae</taxon>
        <taxon>Synechococcales</taxon>
        <taxon>Merismopediaceae</taxon>
        <taxon>Synechocystis</taxon>
    </lineage>
</organism>
<dbReference type="FunCoup" id="Q55957">
    <property type="interactions" value="56"/>
</dbReference>
<dbReference type="GO" id="GO:0006508">
    <property type="term" value="P:proteolysis"/>
    <property type="evidence" value="ECO:0007669"/>
    <property type="project" value="InterPro"/>
</dbReference>
<evidence type="ECO:0000313" key="4">
    <source>
        <dbReference type="EMBL" id="BAA10725.1"/>
    </source>
</evidence>
<name>Q55957_SYNY3</name>
<dbReference type="InterPro" id="IPR052179">
    <property type="entry name" value="DD-CPase-like"/>
</dbReference>
<evidence type="ECO:0000256" key="1">
    <source>
        <dbReference type="SAM" id="MobiDB-lite"/>
    </source>
</evidence>
<dbReference type="CDD" id="cd14852">
    <property type="entry name" value="LD-carboxypeptidase"/>
    <property type="match status" value="1"/>
</dbReference>
<evidence type="ECO:0000313" key="5">
    <source>
        <dbReference type="Proteomes" id="UP000001425"/>
    </source>
</evidence>
<dbReference type="EMBL" id="BA000022">
    <property type="protein sequence ID" value="BAA10725.1"/>
    <property type="molecule type" value="Genomic_DNA"/>
</dbReference>
<dbReference type="AlphaFoldDB" id="Q55957"/>
<dbReference type="Gene3D" id="3.30.1380.10">
    <property type="match status" value="1"/>
</dbReference>
<protein>
    <submittedName>
        <fullName evidence="4">Sll0777 protein</fullName>
    </submittedName>
</protein>
<dbReference type="InterPro" id="IPR003709">
    <property type="entry name" value="VanY-like_core_dom"/>
</dbReference>
<dbReference type="PIR" id="S77033">
    <property type="entry name" value="S77033"/>
</dbReference>
<keyword evidence="2" id="KW-0472">Membrane</keyword>
<evidence type="ECO:0000259" key="3">
    <source>
        <dbReference type="Pfam" id="PF02557"/>
    </source>
</evidence>
<gene>
    <name evidence="4" type="ordered locus">sll0777</name>
</gene>
<feature type="domain" description="D-alanyl-D-alanine carboxypeptidase-like core" evidence="3">
    <location>
        <begin position="162"/>
        <end position="290"/>
    </location>
</feature>
<dbReference type="Pfam" id="PF02557">
    <property type="entry name" value="VanY"/>
    <property type="match status" value="1"/>
</dbReference>
<dbReference type="KEGG" id="syn:sll0777"/>
<feature type="transmembrane region" description="Helical" evidence="2">
    <location>
        <begin position="25"/>
        <end position="46"/>
    </location>
</feature>
<dbReference type="SMR" id="Q55957"/>
<dbReference type="eggNOG" id="COG1876">
    <property type="taxonomic scope" value="Bacteria"/>
</dbReference>
<keyword evidence="2" id="KW-1133">Transmembrane helix</keyword>
<reference evidence="4 5" key="1">
    <citation type="journal article" date="1995" name="DNA Res.">
        <title>Sequence analysis of the genome of the unicellular cyanobacterium Synechocystis sp. strain PCC6803. I. Sequence features in the 1 Mb region from map positions 64% to 92% of the genome.</title>
        <authorList>
            <person name="Kaneko T."/>
            <person name="Tanaka A."/>
            <person name="Sato S."/>
            <person name="Kotani H."/>
            <person name="Sazuka T."/>
            <person name="Miyajima N."/>
            <person name="Sugiura M."/>
            <person name="Tabata S."/>
        </authorList>
    </citation>
    <scope>NUCLEOTIDE SEQUENCE [LARGE SCALE GENOMIC DNA]</scope>
    <source>
        <strain evidence="5">ATCC 27184 / PCC 6803 / Kazusa</strain>
    </source>
</reference>
<dbReference type="PaxDb" id="1148-1006576"/>
<dbReference type="Proteomes" id="UP000001425">
    <property type="component" value="Chromosome"/>
</dbReference>
<dbReference type="InterPro" id="IPR058193">
    <property type="entry name" value="VanY/YodJ_core_dom"/>
</dbReference>
<keyword evidence="5" id="KW-1185">Reference proteome</keyword>
<accession>Q55957</accession>
<sequence length="305" mass="34012">MDCQSISKLLDLILRKMLKFLKNNFQLVNFFVAALLVGMLYGWWYLPNAKQLSINETSGIHNQEKIPSPPPLEDRELSSLPVPTPTPTNLEPLITEVPEIQTSPLLPGLPPDYEQLSPLAEQQGSREVPNNIAVKTNLGHYSFPENSQQRLVKVGEYYGRSESLDQEAATAFKKMQADAQVQGVRLTIISGFRSIASQDALFQNQIKRKGGKEAAARFSAPPGHSEHHTGYALDIGDGANPANDLKINFENTSAYQWLARNANQYGFELSFPPNNSQGVSYEPWHWRYVASPRASQIFMVARSGI</sequence>
<proteinExistence type="predicted"/>
<dbReference type="InterPro" id="IPR009045">
    <property type="entry name" value="Zn_M74/Hedgehog-like"/>
</dbReference>
<dbReference type="PANTHER" id="PTHR34385:SF1">
    <property type="entry name" value="PEPTIDOGLYCAN L-ALANYL-D-GLUTAMATE ENDOPEPTIDASE CWLK"/>
    <property type="match status" value="1"/>
</dbReference>
<dbReference type="GO" id="GO:0008233">
    <property type="term" value="F:peptidase activity"/>
    <property type="evidence" value="ECO:0007669"/>
    <property type="project" value="InterPro"/>
</dbReference>
<dbReference type="STRING" id="1148.gene:10500229"/>
<dbReference type="EnsemblBacteria" id="BAA10725">
    <property type="protein sequence ID" value="BAA10725"/>
    <property type="gene ID" value="BAA10725"/>
</dbReference>